<reference evidence="2 3" key="1">
    <citation type="submission" date="2020-10" db="EMBL/GenBank/DDBJ databases">
        <title>Ramlibacter sp. HM2 16S ribosomal RNA gene Genome sequencing and assembly.</title>
        <authorList>
            <person name="Kang M."/>
        </authorList>
    </citation>
    <scope>NUCLEOTIDE SEQUENCE [LARGE SCALE GENOMIC DNA]</scope>
    <source>
        <strain evidence="2 3">HM2</strain>
    </source>
</reference>
<dbReference type="PANTHER" id="PTHR31862">
    <property type="entry name" value="UPF0261 DOMAIN PROTEIN (AFU_ORTHOLOGUE AFUA_1G10120)"/>
    <property type="match status" value="1"/>
</dbReference>
<dbReference type="PIRSF" id="PIRSF034452">
    <property type="entry name" value="TIM-br_sig_trnsd"/>
    <property type="match status" value="1"/>
</dbReference>
<organism evidence="2 3">
    <name type="scientific">Ramlibacter pallidus</name>
    <dbReference type="NCBI Taxonomy" id="2780087"/>
    <lineage>
        <taxon>Bacteria</taxon>
        <taxon>Pseudomonadati</taxon>
        <taxon>Pseudomonadota</taxon>
        <taxon>Betaproteobacteria</taxon>
        <taxon>Burkholderiales</taxon>
        <taxon>Comamonadaceae</taxon>
        <taxon>Ramlibacter</taxon>
    </lineage>
</organism>
<gene>
    <name evidence="2" type="ORF">IM787_07985</name>
</gene>
<sequence length="276" mass="29286">MARIPREAILDSLRTKVAAGRPIVGGGAGTGLSAKCEEAGGVDLIVIYNSGRYRMAGRGSLAGVLAYGNANEIVCEMAREVLPVVQRTPVLAGVNGTDPFMITDEFLQRLITLGFSGVQNFPTVGLIDGTFRANLEETGMGYGLEVEMIARAHALDLLTTPYVFNEQEARDMARAGADIVVCHLGLTTGGAIGAGTALQLKDCVEPINAWAAAARSVKRDVMVLCHGGPIAEPEDAQWILSRCPGCDGFYGASSMERLPTEVALTETARRFVQITR</sequence>
<evidence type="ECO:0000313" key="2">
    <source>
        <dbReference type="EMBL" id="MBE7367501.1"/>
    </source>
</evidence>
<dbReference type="InterPro" id="IPR015813">
    <property type="entry name" value="Pyrv/PenolPyrv_kinase-like_dom"/>
</dbReference>
<dbReference type="InterPro" id="IPR013785">
    <property type="entry name" value="Aldolase_TIM"/>
</dbReference>
<dbReference type="GO" id="GO:0016787">
    <property type="term" value="F:hydrolase activity"/>
    <property type="evidence" value="ECO:0007669"/>
    <property type="project" value="UniProtKB-KW"/>
</dbReference>
<dbReference type="Proteomes" id="UP000806285">
    <property type="component" value="Unassembled WGS sequence"/>
</dbReference>
<dbReference type="EMBL" id="JADDIV010000002">
    <property type="protein sequence ID" value="MBE7367501.1"/>
    <property type="molecule type" value="Genomic_DNA"/>
</dbReference>
<protein>
    <submittedName>
        <fullName evidence="2">Phosphoenolpyruvate hydrolase family protein</fullName>
    </submittedName>
</protein>
<dbReference type="InterPro" id="IPR009215">
    <property type="entry name" value="TIM-br_IGPS-like"/>
</dbReference>
<dbReference type="RefSeq" id="WP_193676101.1">
    <property type="nucleotide sequence ID" value="NZ_JADDIV010000002.1"/>
</dbReference>
<keyword evidence="2" id="KW-0378">Hydrolase</keyword>
<evidence type="ECO:0000313" key="3">
    <source>
        <dbReference type="Proteomes" id="UP000806285"/>
    </source>
</evidence>
<comment type="caution">
    <text evidence="2">The sequence shown here is derived from an EMBL/GenBank/DDBJ whole genome shotgun (WGS) entry which is preliminary data.</text>
</comment>
<dbReference type="SUPFAM" id="SSF51621">
    <property type="entry name" value="Phosphoenolpyruvate/pyruvate domain"/>
    <property type="match status" value="1"/>
</dbReference>
<proteinExistence type="predicted"/>
<dbReference type="Pfam" id="PF09370">
    <property type="entry name" value="PEP_hydrolase"/>
    <property type="match status" value="1"/>
</dbReference>
<keyword evidence="3" id="KW-1185">Reference proteome</keyword>
<dbReference type="InterPro" id="IPR051353">
    <property type="entry name" value="Tobamovirus_resist_UPF0261"/>
</dbReference>
<dbReference type="Gene3D" id="3.20.20.70">
    <property type="entry name" value="Aldolase class I"/>
    <property type="match status" value="1"/>
</dbReference>
<evidence type="ECO:0000259" key="1">
    <source>
        <dbReference type="Pfam" id="PF09370"/>
    </source>
</evidence>
<name>A0ABR9S1X5_9BURK</name>
<feature type="domain" description="TIM-barrel" evidence="1">
    <location>
        <begin position="9"/>
        <end position="274"/>
    </location>
</feature>
<accession>A0ABR9S1X5</accession>
<dbReference type="PANTHER" id="PTHR31862:SF1">
    <property type="entry name" value="UPF0261 DOMAIN PROTEIN (AFU_ORTHOLOGUE AFUA_1G10120)"/>
    <property type="match status" value="1"/>
</dbReference>